<dbReference type="Proteomes" id="UP000565576">
    <property type="component" value="Unassembled WGS sequence"/>
</dbReference>
<evidence type="ECO:0000313" key="1">
    <source>
        <dbReference type="EMBL" id="MBB6484619.1"/>
    </source>
</evidence>
<comment type="caution">
    <text evidence="1">The sequence shown here is derived from an EMBL/GenBank/DDBJ whole genome shotgun (WGS) entry which is preliminary data.</text>
</comment>
<proteinExistence type="predicted"/>
<sequence length="115" mass="13070">MLLRRFLPVLFAIGALALTGCVSAMMKTYEPPPAQIVILHYSPPVSLRALDFGQHVHGWRKVAANAAPAAPNRQVFPDRRDTDTEPKEGYIKRAKMLLYLIRSRHWRSLPYDQTS</sequence>
<protein>
    <recommendedName>
        <fullName evidence="3">Lipoprotein</fullName>
    </recommendedName>
</protein>
<name>A0A7X0IPT1_9HYPH</name>
<dbReference type="AlphaFoldDB" id="A0A7X0IPT1"/>
<reference evidence="1 2" key="1">
    <citation type="submission" date="2020-08" db="EMBL/GenBank/DDBJ databases">
        <title>Genomic Encyclopedia of Type Strains, Phase IV (KMG-V): Genome sequencing to study the core and pangenomes of soil and plant-associated prokaryotes.</title>
        <authorList>
            <person name="Whitman W."/>
        </authorList>
    </citation>
    <scope>NUCLEOTIDE SEQUENCE [LARGE SCALE GENOMIC DNA]</scope>
    <source>
        <strain evidence="1 2">SEMIA 4060</strain>
    </source>
</reference>
<dbReference type="RefSeq" id="WP_184703466.1">
    <property type="nucleotide sequence ID" value="NZ_JACHBG010000003.1"/>
</dbReference>
<evidence type="ECO:0008006" key="3">
    <source>
        <dbReference type="Google" id="ProtNLM"/>
    </source>
</evidence>
<organism evidence="1 2">
    <name type="scientific">Rhizobium lusitanum</name>
    <dbReference type="NCBI Taxonomy" id="293958"/>
    <lineage>
        <taxon>Bacteria</taxon>
        <taxon>Pseudomonadati</taxon>
        <taxon>Pseudomonadota</taxon>
        <taxon>Alphaproteobacteria</taxon>
        <taxon>Hyphomicrobiales</taxon>
        <taxon>Rhizobiaceae</taxon>
        <taxon>Rhizobium/Agrobacterium group</taxon>
        <taxon>Rhizobium</taxon>
    </lineage>
</organism>
<dbReference type="EMBL" id="JACHBG010000003">
    <property type="protein sequence ID" value="MBB6484619.1"/>
    <property type="molecule type" value="Genomic_DNA"/>
</dbReference>
<gene>
    <name evidence="1" type="ORF">GGD46_001897</name>
</gene>
<accession>A0A7X0IPT1</accession>
<dbReference type="PROSITE" id="PS51257">
    <property type="entry name" value="PROKAR_LIPOPROTEIN"/>
    <property type="match status" value="1"/>
</dbReference>
<evidence type="ECO:0000313" key="2">
    <source>
        <dbReference type="Proteomes" id="UP000565576"/>
    </source>
</evidence>